<keyword evidence="3" id="KW-0378">Hydrolase</keyword>
<keyword evidence="4" id="KW-0460">Magnesium</keyword>
<dbReference type="GO" id="GO:0016787">
    <property type="term" value="F:hydrolase activity"/>
    <property type="evidence" value="ECO:0007669"/>
    <property type="project" value="UniProtKB-KW"/>
</dbReference>
<dbReference type="CDD" id="cd09854">
    <property type="entry name" value="PIN_VapC-like"/>
    <property type="match status" value="1"/>
</dbReference>
<dbReference type="AlphaFoldDB" id="A0A936NFF2"/>
<dbReference type="GO" id="GO:0004518">
    <property type="term" value="F:nuclease activity"/>
    <property type="evidence" value="ECO:0007669"/>
    <property type="project" value="UniProtKB-KW"/>
</dbReference>
<evidence type="ECO:0000256" key="1">
    <source>
        <dbReference type="ARBA" id="ARBA00022722"/>
    </source>
</evidence>
<reference evidence="6 7" key="1">
    <citation type="submission" date="2020-10" db="EMBL/GenBank/DDBJ databases">
        <title>Connecting structure to function with the recovery of over 1000 high-quality activated sludge metagenome-assembled genomes encoding full-length rRNA genes using long-read sequencing.</title>
        <authorList>
            <person name="Singleton C.M."/>
            <person name="Petriglieri F."/>
            <person name="Kristensen J.M."/>
            <person name="Kirkegaard R.H."/>
            <person name="Michaelsen T.Y."/>
            <person name="Andersen M.H."/>
            <person name="Karst S.M."/>
            <person name="Dueholm M.S."/>
            <person name="Nielsen P.H."/>
            <person name="Albertsen M."/>
        </authorList>
    </citation>
    <scope>NUCLEOTIDE SEQUENCE [LARGE SCALE GENOMIC DNA]</scope>
    <source>
        <strain evidence="6">Lyne_18-Q3-R50-59_MAXAC.006</strain>
    </source>
</reference>
<evidence type="ECO:0000256" key="4">
    <source>
        <dbReference type="ARBA" id="ARBA00022842"/>
    </source>
</evidence>
<dbReference type="InterPro" id="IPR029060">
    <property type="entry name" value="PIN-like_dom_sf"/>
</dbReference>
<dbReference type="InterPro" id="IPR002716">
    <property type="entry name" value="PIN_dom"/>
</dbReference>
<keyword evidence="1" id="KW-0540">Nuclease</keyword>
<evidence type="ECO:0000256" key="3">
    <source>
        <dbReference type="ARBA" id="ARBA00022801"/>
    </source>
</evidence>
<protein>
    <submittedName>
        <fullName evidence="6">Type II toxin-antitoxin system VapC family toxin</fullName>
    </submittedName>
</protein>
<comment type="caution">
    <text evidence="6">The sequence shown here is derived from an EMBL/GenBank/DDBJ whole genome shotgun (WGS) entry which is preliminary data.</text>
</comment>
<sequence>MLIGFLNAEDAHHGSAAKAIGDALSENQTLAMSASVFAEILVGPSRSGAEAVEVVRNMVATLPIGTVPIGDEIAVTAAGLRARHQSLKLPDALVIAAAKVEGADRLVTTDRCWPAAKRLGITTELLIL</sequence>
<dbReference type="SUPFAM" id="SSF88723">
    <property type="entry name" value="PIN domain-like"/>
    <property type="match status" value="1"/>
</dbReference>
<accession>A0A936NFF2</accession>
<evidence type="ECO:0000256" key="2">
    <source>
        <dbReference type="ARBA" id="ARBA00022723"/>
    </source>
</evidence>
<name>A0A936NFF2_9ACTN</name>
<dbReference type="GO" id="GO:0046872">
    <property type="term" value="F:metal ion binding"/>
    <property type="evidence" value="ECO:0007669"/>
    <property type="project" value="UniProtKB-KW"/>
</dbReference>
<gene>
    <name evidence="6" type="ORF">IPN02_14335</name>
</gene>
<evidence type="ECO:0000313" key="7">
    <source>
        <dbReference type="Proteomes" id="UP000727993"/>
    </source>
</evidence>
<dbReference type="Proteomes" id="UP000727993">
    <property type="component" value="Unassembled WGS sequence"/>
</dbReference>
<feature type="domain" description="PIN" evidence="5">
    <location>
        <begin position="2"/>
        <end position="112"/>
    </location>
</feature>
<dbReference type="EMBL" id="JADJZA010000007">
    <property type="protein sequence ID" value="MBK9297982.1"/>
    <property type="molecule type" value="Genomic_DNA"/>
</dbReference>
<keyword evidence="2" id="KW-0479">Metal-binding</keyword>
<organism evidence="6 7">
    <name type="scientific">Candidatus Neomicrothrix subdominans</name>
    <dbReference type="NCBI Taxonomy" id="2954438"/>
    <lineage>
        <taxon>Bacteria</taxon>
        <taxon>Bacillati</taxon>
        <taxon>Actinomycetota</taxon>
        <taxon>Acidimicrobiia</taxon>
        <taxon>Acidimicrobiales</taxon>
        <taxon>Microthrixaceae</taxon>
        <taxon>Candidatus Neomicrothrix</taxon>
    </lineage>
</organism>
<evidence type="ECO:0000259" key="5">
    <source>
        <dbReference type="Pfam" id="PF01850"/>
    </source>
</evidence>
<evidence type="ECO:0000313" key="6">
    <source>
        <dbReference type="EMBL" id="MBK9297982.1"/>
    </source>
</evidence>
<dbReference type="Pfam" id="PF01850">
    <property type="entry name" value="PIN"/>
    <property type="match status" value="1"/>
</dbReference>
<dbReference type="Gene3D" id="3.40.50.1010">
    <property type="entry name" value="5'-nuclease"/>
    <property type="match status" value="1"/>
</dbReference>
<proteinExistence type="predicted"/>